<protein>
    <submittedName>
        <fullName evidence="1">DNA polymerase III subunit delta</fullName>
    </submittedName>
</protein>
<organism evidence="1 2">
    <name type="scientific">Dellaglioa algida DSM 15638</name>
    <dbReference type="NCBI Taxonomy" id="1423719"/>
    <lineage>
        <taxon>Bacteria</taxon>
        <taxon>Bacillati</taxon>
        <taxon>Bacillota</taxon>
        <taxon>Bacilli</taxon>
        <taxon>Lactobacillales</taxon>
        <taxon>Lactobacillaceae</taxon>
        <taxon>Dellaglioa</taxon>
    </lineage>
</organism>
<dbReference type="FunFam" id="3.40.50.300:FF:001255">
    <property type="entry name" value="DNA polymerase III subunit delta"/>
    <property type="match status" value="1"/>
</dbReference>
<dbReference type="InterPro" id="IPR050238">
    <property type="entry name" value="DNA_Rep/Repair_Clamp_Loader"/>
</dbReference>
<reference evidence="1 2" key="1">
    <citation type="journal article" date="2015" name="Genome Announc.">
        <title>Expanding the biotechnology potential of lactobacilli through comparative genomics of 213 strains and associated genera.</title>
        <authorList>
            <person name="Sun Z."/>
            <person name="Harris H.M."/>
            <person name="McCann A."/>
            <person name="Guo C."/>
            <person name="Argimon S."/>
            <person name="Zhang W."/>
            <person name="Yang X."/>
            <person name="Jeffery I.B."/>
            <person name="Cooney J.C."/>
            <person name="Kagawa T.F."/>
            <person name="Liu W."/>
            <person name="Song Y."/>
            <person name="Salvetti E."/>
            <person name="Wrobel A."/>
            <person name="Rasinkangas P."/>
            <person name="Parkhill J."/>
            <person name="Rea M.C."/>
            <person name="O'Sullivan O."/>
            <person name="Ritari J."/>
            <person name="Douillard F.P."/>
            <person name="Paul Ross R."/>
            <person name="Yang R."/>
            <person name="Briner A.E."/>
            <person name="Felis G.E."/>
            <person name="de Vos W.M."/>
            <person name="Barrangou R."/>
            <person name="Klaenhammer T.R."/>
            <person name="Caufield P.W."/>
            <person name="Cui Y."/>
            <person name="Zhang H."/>
            <person name="O'Toole P.W."/>
        </authorList>
    </citation>
    <scope>NUCLEOTIDE SEQUENCE [LARGE SCALE GENOMIC DNA]</scope>
    <source>
        <strain evidence="1 2">DSM 15638</strain>
    </source>
</reference>
<dbReference type="STRING" id="1423719.FC66_GL001199"/>
<dbReference type="GO" id="GO:0006261">
    <property type="term" value="P:DNA-templated DNA replication"/>
    <property type="evidence" value="ECO:0007669"/>
    <property type="project" value="TreeGrafter"/>
</dbReference>
<dbReference type="SUPFAM" id="SSF52540">
    <property type="entry name" value="P-loop containing nucleoside triphosphate hydrolases"/>
    <property type="match status" value="1"/>
</dbReference>
<dbReference type="InterPro" id="IPR027417">
    <property type="entry name" value="P-loop_NTPase"/>
</dbReference>
<dbReference type="GO" id="GO:0008408">
    <property type="term" value="F:3'-5' exonuclease activity"/>
    <property type="evidence" value="ECO:0007669"/>
    <property type="project" value="InterPro"/>
</dbReference>
<dbReference type="RefSeq" id="WP_235804043.1">
    <property type="nucleotide sequence ID" value="NZ_AZDI01000005.1"/>
</dbReference>
<comment type="caution">
    <text evidence="1">The sequence shown here is derived from an EMBL/GenBank/DDBJ whole genome shotgun (WGS) entry which is preliminary data.</text>
</comment>
<dbReference type="Gene3D" id="3.40.50.300">
    <property type="entry name" value="P-loop containing nucleotide triphosphate hydrolases"/>
    <property type="match status" value="1"/>
</dbReference>
<dbReference type="PANTHER" id="PTHR11669:SF8">
    <property type="entry name" value="DNA POLYMERASE III SUBUNIT DELTA"/>
    <property type="match status" value="1"/>
</dbReference>
<evidence type="ECO:0000313" key="1">
    <source>
        <dbReference type="EMBL" id="KRK45740.1"/>
    </source>
</evidence>
<dbReference type="GO" id="GO:0003887">
    <property type="term" value="F:DNA-directed DNA polymerase activity"/>
    <property type="evidence" value="ECO:0007669"/>
    <property type="project" value="InterPro"/>
</dbReference>
<dbReference type="InterPro" id="IPR004622">
    <property type="entry name" value="DNA_pol_HolB"/>
</dbReference>
<dbReference type="NCBIfam" id="NF005972">
    <property type="entry name" value="PRK08058.1"/>
    <property type="match status" value="1"/>
</dbReference>
<evidence type="ECO:0000313" key="2">
    <source>
        <dbReference type="Proteomes" id="UP000051450"/>
    </source>
</evidence>
<keyword evidence="2" id="KW-1185">Reference proteome</keyword>
<name>A0A0R1HH36_9LACO</name>
<dbReference type="Pfam" id="PF13177">
    <property type="entry name" value="DNA_pol3_delta2"/>
    <property type="match status" value="1"/>
</dbReference>
<gene>
    <name evidence="1" type="ORF">FC66_GL001199</name>
</gene>
<dbReference type="NCBIfam" id="TIGR00678">
    <property type="entry name" value="holB"/>
    <property type="match status" value="1"/>
</dbReference>
<accession>A0A0R1HH36</accession>
<dbReference type="EMBL" id="AZDI01000005">
    <property type="protein sequence ID" value="KRK45740.1"/>
    <property type="molecule type" value="Genomic_DNA"/>
</dbReference>
<dbReference type="AlphaFoldDB" id="A0A0R1HH36"/>
<sequence>MTEMVTETSNITIQELQPALIEHFKKLTTMNQLAHAYLFAGQEGVGKIELSQWIAMRLFCTADEDLKPCGVCAECRRILSGNHPDVVVVKPDGQSIKVDQIRFLKSEFSKSGVEGNQKVFIIEKAESMTASAANSLLKFLEEPVGTVTAFLLTENKNQILPTIQSRCQLVNFAALSQDKLIQSLLNKGVLKDQANLLVHVTESISRAEELSQDENFIEMTKQVWNWFNKLLKNDTESFILVQTKLVPLVKEKNQQLLMADLIILLARDCLLVRYNRKEQISFSDRLAEIDKVIQLISDEKLVEILDNCLQIKNLLQTNIAFQSVLESTTLKLIDL</sequence>
<proteinExistence type="predicted"/>
<dbReference type="PANTHER" id="PTHR11669">
    <property type="entry name" value="REPLICATION FACTOR C / DNA POLYMERASE III GAMMA-TAU SUBUNIT"/>
    <property type="match status" value="1"/>
</dbReference>
<dbReference type="Proteomes" id="UP000051450">
    <property type="component" value="Unassembled WGS sequence"/>
</dbReference>
<dbReference type="PATRIC" id="fig|1423719.4.peg.1220"/>